<keyword evidence="1" id="KW-0812">Transmembrane</keyword>
<accession>A0A3M9MVM0</accession>
<evidence type="ECO:0000259" key="2">
    <source>
        <dbReference type="Pfam" id="PF14258"/>
    </source>
</evidence>
<keyword evidence="4" id="KW-1185">Reference proteome</keyword>
<organism evidence="3 4">
    <name type="scientific">Rufibacter latericius</name>
    <dbReference type="NCBI Taxonomy" id="2487040"/>
    <lineage>
        <taxon>Bacteria</taxon>
        <taxon>Pseudomonadati</taxon>
        <taxon>Bacteroidota</taxon>
        <taxon>Cytophagia</taxon>
        <taxon>Cytophagales</taxon>
        <taxon>Hymenobacteraceae</taxon>
        <taxon>Rufibacter</taxon>
    </lineage>
</organism>
<evidence type="ECO:0000313" key="4">
    <source>
        <dbReference type="Proteomes" id="UP000272117"/>
    </source>
</evidence>
<keyword evidence="1" id="KW-0472">Membrane</keyword>
<dbReference type="RefSeq" id="WP_123126673.1">
    <property type="nucleotide sequence ID" value="NZ_RJJD01000004.1"/>
</dbReference>
<proteinExistence type="predicted"/>
<dbReference type="Pfam" id="PF14258">
    <property type="entry name" value="DUF4350"/>
    <property type="match status" value="1"/>
</dbReference>
<sequence length="398" mass="45780">MKNNRLYALGLGVLFAVFVVVEYYRPKPIDWTQTFSNKDKIPYGTFVLFDLLPDLFPDQPVTSVRLPVVNQVEEQPTQEDSTLVAVNYLFVNSFTQLDQLETQTLLQFVEEGNNVFISSHKFSTLLQDTLGFKADDSKKAKQDSLGLVFTHPSLQKNKPVRYAWEKVNRILTLESSRKVTVLGKNTVGEATYVQIPFGKGSFYLSSVPLAFTNYNVLASGKSHYAAVALSHLPVRPVWWDEYQKQGAVGSASVFRVLLSHEALAWAYYLTLGSLLLFVLFESKRTQRIIPVMEKPRNTTLEFVRVIGSLYFNHRDHHVIAEKKITYFLEYLRLHFYESTTVLDKELQDRIVKKSGVPAVDVTEVFRLIQYVRTTNALEEHNLWQLNKQLESFYRQASR</sequence>
<dbReference type="Proteomes" id="UP000272117">
    <property type="component" value="Unassembled WGS sequence"/>
</dbReference>
<dbReference type="AlphaFoldDB" id="A0A3M9MVM0"/>
<protein>
    <submittedName>
        <fullName evidence="3">DUF4350 domain-containing protein</fullName>
    </submittedName>
</protein>
<evidence type="ECO:0000256" key="1">
    <source>
        <dbReference type="SAM" id="Phobius"/>
    </source>
</evidence>
<feature type="transmembrane region" description="Helical" evidence="1">
    <location>
        <begin position="6"/>
        <end position="24"/>
    </location>
</feature>
<reference evidence="3 4" key="1">
    <citation type="submission" date="2018-11" db="EMBL/GenBank/DDBJ databases">
        <title>Rufibacter latericius sp. nov., isolated from water in Baiyang Lake.</title>
        <authorList>
            <person name="Yang Y."/>
        </authorList>
    </citation>
    <scope>NUCLEOTIDE SEQUENCE [LARGE SCALE GENOMIC DNA]</scope>
    <source>
        <strain evidence="3 4">R-22-1c-1</strain>
    </source>
</reference>
<keyword evidence="1" id="KW-1133">Transmembrane helix</keyword>
<gene>
    <name evidence="3" type="ORF">EFB08_09330</name>
</gene>
<evidence type="ECO:0000313" key="3">
    <source>
        <dbReference type="EMBL" id="RNI28818.1"/>
    </source>
</evidence>
<comment type="caution">
    <text evidence="3">The sequence shown here is derived from an EMBL/GenBank/DDBJ whole genome shotgun (WGS) entry which is preliminary data.</text>
</comment>
<name>A0A3M9MVM0_9BACT</name>
<dbReference type="InterPro" id="IPR025646">
    <property type="entry name" value="DUF4350"/>
</dbReference>
<feature type="domain" description="DUF4350" evidence="2">
    <location>
        <begin position="38"/>
        <end position="225"/>
    </location>
</feature>
<dbReference type="EMBL" id="RJJD01000004">
    <property type="protein sequence ID" value="RNI28818.1"/>
    <property type="molecule type" value="Genomic_DNA"/>
</dbReference>
<feature type="transmembrane region" description="Helical" evidence="1">
    <location>
        <begin position="262"/>
        <end position="280"/>
    </location>
</feature>
<dbReference type="OrthoDB" id="1111222at2"/>